<dbReference type="Proteomes" id="UP000016536">
    <property type="component" value="Unassembled WGS sequence"/>
</dbReference>
<organism evidence="1 2">
    <name type="scientific">Actinomyces johnsonii F0542</name>
    <dbReference type="NCBI Taxonomy" id="1321818"/>
    <lineage>
        <taxon>Bacteria</taxon>
        <taxon>Bacillati</taxon>
        <taxon>Actinomycetota</taxon>
        <taxon>Actinomycetes</taxon>
        <taxon>Actinomycetales</taxon>
        <taxon>Actinomycetaceae</taxon>
        <taxon>Actinomyces</taxon>
    </lineage>
</organism>
<dbReference type="RefSeq" id="WP_021610500.1">
    <property type="nucleotide sequence ID" value="NZ_KE952096.1"/>
</dbReference>
<comment type="caution">
    <text evidence="1">The sequence shown here is derived from an EMBL/GenBank/DDBJ whole genome shotgun (WGS) entry which is preliminary data.</text>
</comment>
<evidence type="ECO:0000313" key="1">
    <source>
        <dbReference type="EMBL" id="ERH24653.1"/>
    </source>
</evidence>
<accession>U1RYA5</accession>
<protein>
    <submittedName>
        <fullName evidence="1">Uncharacterized protein</fullName>
    </submittedName>
</protein>
<gene>
    <name evidence="1" type="ORF">HMPREF1979_01156</name>
</gene>
<dbReference type="HOGENOM" id="CLU_747286_0_0_11"/>
<reference evidence="1 2" key="1">
    <citation type="submission" date="2013-08" db="EMBL/GenBank/DDBJ databases">
        <authorList>
            <person name="Weinstock G."/>
            <person name="Sodergren E."/>
            <person name="Wylie T."/>
            <person name="Fulton L."/>
            <person name="Fulton R."/>
            <person name="Fronick C."/>
            <person name="O'Laughlin M."/>
            <person name="Godfrey J."/>
            <person name="Miner T."/>
            <person name="Herter B."/>
            <person name="Appelbaum E."/>
            <person name="Cordes M."/>
            <person name="Lek S."/>
            <person name="Wollam A."/>
            <person name="Pepin K.H."/>
            <person name="Palsikar V.B."/>
            <person name="Mitreva M."/>
            <person name="Wilson R.K."/>
        </authorList>
    </citation>
    <scope>NUCLEOTIDE SEQUENCE [LARGE SCALE GENOMIC DNA]</scope>
    <source>
        <strain evidence="1 2">F0542</strain>
    </source>
</reference>
<dbReference type="AlphaFoldDB" id="U1RYA5"/>
<dbReference type="EMBL" id="AWSE01000053">
    <property type="protein sequence ID" value="ERH24653.1"/>
    <property type="molecule type" value="Genomic_DNA"/>
</dbReference>
<keyword evidence="2" id="KW-1185">Reference proteome</keyword>
<evidence type="ECO:0000313" key="2">
    <source>
        <dbReference type="Proteomes" id="UP000016536"/>
    </source>
</evidence>
<proteinExistence type="predicted"/>
<name>U1RYA5_9ACTO</name>
<sequence>MHNNEFLQNTLRLAFPPVCSYHADKLIEDEKVCRSLEKSNLYMLATKPKAVFGEWLLSLSHDPRDPSGDISSYLLPSDNIIKIPVRSVDYEGNSVCVEFKVDLDAKWRSLYGTPLPNGVEIFIDFDEKNSLLIFSYTDPEDHNEKELWWCTPDSMIYDLSRQSEQQAPWMTASNNWRSLSHYRLVYVGISKKQTTLDRLFKGSHKKRQSYLNNYRSSNPDFMSSEELILFAFAAEAKALPLNAEPKLITSIADFSDFINRIDRVDVESFHGEIPSDYTKYIIPDAEKAIVQHMLPELNSIPYKDYPLKNRDGLSNTPYKQWQHMLGEDLLFYTTKEGKYRILNGSFTTSSKEATTIFTYNPSYLVDVQNG</sequence>